<evidence type="ECO:0000256" key="2">
    <source>
        <dbReference type="ARBA" id="ARBA00022485"/>
    </source>
</evidence>
<evidence type="ECO:0000259" key="8">
    <source>
        <dbReference type="PROSITE" id="PS51379"/>
    </source>
</evidence>
<keyword evidence="2" id="KW-0004">4Fe-4S</keyword>
<evidence type="ECO:0000256" key="7">
    <source>
        <dbReference type="ARBA" id="ARBA00023014"/>
    </source>
</evidence>
<keyword evidence="3" id="KW-0479">Metal-binding</keyword>
<dbReference type="InterPro" id="IPR011898">
    <property type="entry name" value="PorD_KorD"/>
</dbReference>
<accession>A0ABM8ISA8</accession>
<dbReference type="EMBL" id="AP028907">
    <property type="protein sequence ID" value="BES80449.1"/>
    <property type="molecule type" value="Genomic_DNA"/>
</dbReference>
<dbReference type="PROSITE" id="PS00198">
    <property type="entry name" value="4FE4S_FER_1"/>
    <property type="match status" value="1"/>
</dbReference>
<evidence type="ECO:0000256" key="4">
    <source>
        <dbReference type="ARBA" id="ARBA00022737"/>
    </source>
</evidence>
<reference evidence="9 10" key="1">
    <citation type="submission" date="2023-09" db="EMBL/GenBank/DDBJ databases">
        <title>Pyrofollis japonicus gen. nov. sp. nov., a novel member of the family Pyrodictiaceae isolated from the Iheya North hydrothermal field.</title>
        <authorList>
            <person name="Miyazaki U."/>
            <person name="Sanari M."/>
            <person name="Tame A."/>
            <person name="Kitajima M."/>
            <person name="Okamoto A."/>
            <person name="Sawayama S."/>
            <person name="Miyazaki J."/>
            <person name="Takai K."/>
            <person name="Nakagawa S."/>
        </authorList>
    </citation>
    <scope>NUCLEOTIDE SEQUENCE [LARGE SCALE GENOMIC DNA]</scope>
    <source>
        <strain evidence="9 10">AV2</strain>
    </source>
</reference>
<evidence type="ECO:0000313" key="9">
    <source>
        <dbReference type="EMBL" id="BES80449.1"/>
    </source>
</evidence>
<dbReference type="GeneID" id="89288040"/>
<dbReference type="InterPro" id="IPR017896">
    <property type="entry name" value="4Fe4S_Fe-S-bd"/>
</dbReference>
<keyword evidence="6" id="KW-0408">Iron</keyword>
<dbReference type="PANTHER" id="PTHR43724:SF1">
    <property type="entry name" value="PYRUVATE SYNTHASE SUBUNIT PORD"/>
    <property type="match status" value="1"/>
</dbReference>
<proteinExistence type="predicted"/>
<dbReference type="Gene3D" id="3.30.70.20">
    <property type="match status" value="1"/>
</dbReference>
<evidence type="ECO:0000313" key="10">
    <source>
        <dbReference type="Proteomes" id="UP001341135"/>
    </source>
</evidence>
<dbReference type="PANTHER" id="PTHR43724">
    <property type="entry name" value="PYRUVATE SYNTHASE SUBUNIT PORD"/>
    <property type="match status" value="1"/>
</dbReference>
<protein>
    <submittedName>
        <fullName evidence="9">4Fe-4S binding protein</fullName>
    </submittedName>
</protein>
<feature type="domain" description="4Fe-4S ferredoxin-type" evidence="8">
    <location>
        <begin position="41"/>
        <end position="71"/>
    </location>
</feature>
<keyword evidence="4" id="KW-0677">Repeat</keyword>
<feature type="domain" description="4Fe-4S ferredoxin-type" evidence="8">
    <location>
        <begin position="82"/>
        <end position="111"/>
    </location>
</feature>
<evidence type="ECO:0000256" key="1">
    <source>
        <dbReference type="ARBA" id="ARBA00001966"/>
    </source>
</evidence>
<dbReference type="SUPFAM" id="SSF54862">
    <property type="entry name" value="4Fe-4S ferredoxins"/>
    <property type="match status" value="1"/>
</dbReference>
<dbReference type="NCBIfam" id="TIGR02179">
    <property type="entry name" value="PorD_KorD"/>
    <property type="match status" value="1"/>
</dbReference>
<dbReference type="PROSITE" id="PS51379">
    <property type="entry name" value="4FE4S_FER_2"/>
    <property type="match status" value="2"/>
</dbReference>
<keyword evidence="5" id="KW-0813">Transport</keyword>
<keyword evidence="7" id="KW-0411">Iron-sulfur</keyword>
<keyword evidence="10" id="KW-1185">Reference proteome</keyword>
<dbReference type="Pfam" id="PF14697">
    <property type="entry name" value="Fer4_21"/>
    <property type="match status" value="1"/>
</dbReference>
<organism evidence="9 10">
    <name type="scientific">Pyrodictium abyssi</name>
    <dbReference type="NCBI Taxonomy" id="54256"/>
    <lineage>
        <taxon>Archaea</taxon>
        <taxon>Thermoproteota</taxon>
        <taxon>Thermoprotei</taxon>
        <taxon>Desulfurococcales</taxon>
        <taxon>Pyrodictiaceae</taxon>
        <taxon>Pyrodictium</taxon>
    </lineage>
</organism>
<evidence type="ECO:0000256" key="6">
    <source>
        <dbReference type="ARBA" id="ARBA00023004"/>
    </source>
</evidence>
<dbReference type="RefSeq" id="WP_338250702.1">
    <property type="nucleotide sequence ID" value="NZ_AP028907.1"/>
</dbReference>
<evidence type="ECO:0000256" key="5">
    <source>
        <dbReference type="ARBA" id="ARBA00022982"/>
    </source>
</evidence>
<sequence length="113" mass="13090">MSFERFLGKKYPETWEDLPLAGVVPWPGNTEEVDTSAWRTFKPVINQDKCIRCRLCWVYCPDGAILEVDEEYTNSKGRKFKITFKVDYVHCKGCGICAYECPVKAIDMVPEER</sequence>
<name>A0ABM8ISA8_9CREN</name>
<dbReference type="Proteomes" id="UP001341135">
    <property type="component" value="Chromosome"/>
</dbReference>
<keyword evidence="5" id="KW-0249">Electron transport</keyword>
<comment type="cofactor">
    <cofactor evidence="1">
        <name>[4Fe-4S] cluster</name>
        <dbReference type="ChEBI" id="CHEBI:49883"/>
    </cofactor>
</comment>
<evidence type="ECO:0000256" key="3">
    <source>
        <dbReference type="ARBA" id="ARBA00022723"/>
    </source>
</evidence>
<dbReference type="InterPro" id="IPR017900">
    <property type="entry name" value="4Fe4S_Fe_S_CS"/>
</dbReference>
<gene>
    <name evidence="9" type="ORF">PABY_00160</name>
</gene>